<keyword evidence="11" id="KW-0808">Transferase</keyword>
<keyword evidence="7" id="KW-0547">Nucleotide-binding</keyword>
<keyword evidence="12" id="KW-1185">Reference proteome</keyword>
<evidence type="ECO:0000256" key="8">
    <source>
        <dbReference type="ARBA" id="ARBA00022840"/>
    </source>
</evidence>
<comment type="similarity">
    <text evidence="2">Belongs to the TsaE family.</text>
</comment>
<keyword evidence="8" id="KW-0067">ATP-binding</keyword>
<dbReference type="RefSeq" id="WP_160095695.1">
    <property type="nucleotide sequence ID" value="NZ_CP047224.1"/>
</dbReference>
<dbReference type="PANTHER" id="PTHR33540">
    <property type="entry name" value="TRNA THREONYLCARBAMOYLADENOSINE BIOSYNTHESIS PROTEIN TSAE"/>
    <property type="match status" value="1"/>
</dbReference>
<evidence type="ECO:0000313" key="11">
    <source>
        <dbReference type="EMBL" id="QHD65367.1"/>
    </source>
</evidence>
<evidence type="ECO:0000256" key="10">
    <source>
        <dbReference type="ARBA" id="ARBA00032441"/>
    </source>
</evidence>
<dbReference type="GO" id="GO:0016740">
    <property type="term" value="F:transferase activity"/>
    <property type="evidence" value="ECO:0007669"/>
    <property type="project" value="UniProtKB-KW"/>
</dbReference>
<evidence type="ECO:0000256" key="1">
    <source>
        <dbReference type="ARBA" id="ARBA00004496"/>
    </source>
</evidence>
<evidence type="ECO:0000256" key="2">
    <source>
        <dbReference type="ARBA" id="ARBA00007599"/>
    </source>
</evidence>
<dbReference type="InterPro" id="IPR003442">
    <property type="entry name" value="T6A_TsaE"/>
</dbReference>
<dbReference type="InterPro" id="IPR027417">
    <property type="entry name" value="P-loop_NTPase"/>
</dbReference>
<dbReference type="GO" id="GO:0002949">
    <property type="term" value="P:tRNA threonylcarbamoyladenosine modification"/>
    <property type="evidence" value="ECO:0007669"/>
    <property type="project" value="InterPro"/>
</dbReference>
<dbReference type="SUPFAM" id="SSF52540">
    <property type="entry name" value="P-loop containing nucleoside triphosphate hydrolases"/>
    <property type="match status" value="1"/>
</dbReference>
<reference evidence="11 12" key="2">
    <citation type="journal article" date="2020" name="MBio">
        <title>Isolation and Molecular Analysis of a Novel Neorickettsia Species That Causes Potomac Horse Fever.</title>
        <authorList>
            <person name="Teymournejad O."/>
            <person name="Lin M."/>
            <person name="Bekebrede H."/>
            <person name="Kamr A."/>
            <person name="Toribio R.E."/>
            <person name="Arroyo L.G."/>
            <person name="Baird J.D."/>
            <person name="Rikihisa Y."/>
        </authorList>
    </citation>
    <scope>NUCLEOTIDE SEQUENCE [LARGE SCALE GENOMIC DNA]</scope>
    <source>
        <strain evidence="11 12">Fin17</strain>
    </source>
</reference>
<dbReference type="GO" id="GO:0005524">
    <property type="term" value="F:ATP binding"/>
    <property type="evidence" value="ECO:0007669"/>
    <property type="project" value="UniProtKB-KW"/>
</dbReference>
<evidence type="ECO:0000256" key="6">
    <source>
        <dbReference type="ARBA" id="ARBA00022723"/>
    </source>
</evidence>
<comment type="subcellular location">
    <subcellularLocation>
        <location evidence="1">Cytoplasm</location>
    </subcellularLocation>
</comment>
<dbReference type="KEGG" id="nef:GP480_02850"/>
<sequence>MEIKYALDEINQVARMIVSILNGKRTILLRGELGAGKTHLSAEIIRCLFVKMDLVVRSPTYSIVNIYRSDGYDIAHLDLYRVKSTEELYELGLQEILKNYFCLIEWPEVMKNSFINASEVLHITIAVIGDDKRILHLN</sequence>
<evidence type="ECO:0000256" key="9">
    <source>
        <dbReference type="ARBA" id="ARBA00022842"/>
    </source>
</evidence>
<dbReference type="AlphaFoldDB" id="A0A6P1GA66"/>
<dbReference type="Proteomes" id="UP000464912">
    <property type="component" value="Chromosome"/>
</dbReference>
<keyword evidence="6" id="KW-0479">Metal-binding</keyword>
<name>A0A6P1GA66_9RICK</name>
<dbReference type="NCBIfam" id="TIGR00150">
    <property type="entry name" value="T6A_YjeE"/>
    <property type="match status" value="1"/>
</dbReference>
<dbReference type="GO" id="GO:0046872">
    <property type="term" value="F:metal ion binding"/>
    <property type="evidence" value="ECO:0007669"/>
    <property type="project" value="UniProtKB-KW"/>
</dbReference>
<protein>
    <recommendedName>
        <fullName evidence="3">tRNA threonylcarbamoyladenosine biosynthesis protein TsaE</fullName>
    </recommendedName>
    <alternativeName>
        <fullName evidence="10">t(6)A37 threonylcarbamoyladenosine biosynthesis protein TsaE</fullName>
    </alternativeName>
</protein>
<reference evidence="11 12" key="1">
    <citation type="journal article" date="2020" name="MBio">
        <title>Erratum for Teymournejad et al., 'Isolation and Molecular Analysis of a Novel Neorickettsia Species That Causes Potomac Horse Fever'.</title>
        <authorList>
            <person name="Teymournejad O."/>
            <person name="Lin M."/>
            <person name="Bekebrede H."/>
            <person name="Kamr A."/>
            <person name="Toribio R.E."/>
            <person name="Arroyo L.G."/>
            <person name="Baird J.D."/>
            <person name="Rikihisa Y."/>
        </authorList>
    </citation>
    <scope>NUCLEOTIDE SEQUENCE [LARGE SCALE GENOMIC DNA]</scope>
    <source>
        <strain evidence="11 12">Fin17</strain>
    </source>
</reference>
<evidence type="ECO:0000256" key="7">
    <source>
        <dbReference type="ARBA" id="ARBA00022741"/>
    </source>
</evidence>
<dbReference type="PANTHER" id="PTHR33540:SF2">
    <property type="entry name" value="TRNA THREONYLCARBAMOYLADENOSINE BIOSYNTHESIS PROTEIN TSAE"/>
    <property type="match status" value="1"/>
</dbReference>
<proteinExistence type="inferred from homology"/>
<keyword evidence="5" id="KW-0819">tRNA processing</keyword>
<dbReference type="GO" id="GO:0005737">
    <property type="term" value="C:cytoplasm"/>
    <property type="evidence" value="ECO:0007669"/>
    <property type="project" value="UniProtKB-SubCell"/>
</dbReference>
<dbReference type="EMBL" id="CP047224">
    <property type="protein sequence ID" value="QHD65367.1"/>
    <property type="molecule type" value="Genomic_DNA"/>
</dbReference>
<keyword evidence="9" id="KW-0460">Magnesium</keyword>
<dbReference type="Gene3D" id="3.40.50.300">
    <property type="entry name" value="P-loop containing nucleotide triphosphate hydrolases"/>
    <property type="match status" value="1"/>
</dbReference>
<gene>
    <name evidence="11" type="primary">tsaE</name>
    <name evidence="11" type="ORF">GP480_02850</name>
</gene>
<organism evidence="11 12">
    <name type="scientific">Neorickettsia findlayensis</name>
    <dbReference type="NCBI Taxonomy" id="2686014"/>
    <lineage>
        <taxon>Bacteria</taxon>
        <taxon>Pseudomonadati</taxon>
        <taxon>Pseudomonadota</taxon>
        <taxon>Alphaproteobacteria</taxon>
        <taxon>Rickettsiales</taxon>
        <taxon>Anaplasmataceae</taxon>
        <taxon>Neorickettsia</taxon>
    </lineage>
</organism>
<dbReference type="Pfam" id="PF02367">
    <property type="entry name" value="TsaE"/>
    <property type="match status" value="1"/>
</dbReference>
<evidence type="ECO:0000256" key="3">
    <source>
        <dbReference type="ARBA" id="ARBA00019010"/>
    </source>
</evidence>
<evidence type="ECO:0000313" key="12">
    <source>
        <dbReference type="Proteomes" id="UP000464912"/>
    </source>
</evidence>
<evidence type="ECO:0000256" key="4">
    <source>
        <dbReference type="ARBA" id="ARBA00022490"/>
    </source>
</evidence>
<accession>A0A6P1GA66</accession>
<evidence type="ECO:0000256" key="5">
    <source>
        <dbReference type="ARBA" id="ARBA00022694"/>
    </source>
</evidence>
<keyword evidence="4" id="KW-0963">Cytoplasm</keyword>